<dbReference type="PANTHER" id="PTHR47569:SF2">
    <property type="entry name" value="NO-ASSOCIATED PROTEIN 1, CHLOROPLASTIC_MITOCHONDRIAL"/>
    <property type="match status" value="1"/>
</dbReference>
<dbReference type="PANTHER" id="PTHR47569">
    <property type="entry name" value="NO-ASSOCIATED PROTEIN 1, CHLOROPLASTIC/MITOCHONDRIAL"/>
    <property type="match status" value="1"/>
</dbReference>
<dbReference type="Proteomes" id="UP000324585">
    <property type="component" value="Unassembled WGS sequence"/>
</dbReference>
<dbReference type="InterPro" id="IPR027417">
    <property type="entry name" value="P-loop_NTPase"/>
</dbReference>
<accession>A0A5J4Z584</accession>
<dbReference type="OrthoDB" id="1696305at2759"/>
<feature type="compositionally biased region" description="Low complexity" evidence="1">
    <location>
        <begin position="66"/>
        <end position="79"/>
    </location>
</feature>
<comment type="caution">
    <text evidence="2">The sequence shown here is derived from an EMBL/GenBank/DDBJ whole genome shotgun (WGS) entry which is preliminary data.</text>
</comment>
<dbReference type="AlphaFoldDB" id="A0A5J4Z584"/>
<dbReference type="GO" id="GO:0003924">
    <property type="term" value="F:GTPase activity"/>
    <property type="evidence" value="ECO:0007669"/>
    <property type="project" value="InterPro"/>
</dbReference>
<organism evidence="2 3">
    <name type="scientific">Porphyridium purpureum</name>
    <name type="common">Red alga</name>
    <name type="synonym">Porphyridium cruentum</name>
    <dbReference type="NCBI Taxonomy" id="35688"/>
    <lineage>
        <taxon>Eukaryota</taxon>
        <taxon>Rhodophyta</taxon>
        <taxon>Bangiophyceae</taxon>
        <taxon>Porphyridiales</taxon>
        <taxon>Porphyridiaceae</taxon>
        <taxon>Porphyridium</taxon>
    </lineage>
</organism>
<proteinExistence type="predicted"/>
<dbReference type="InterPro" id="IPR044229">
    <property type="entry name" value="NOA1"/>
</dbReference>
<gene>
    <name evidence="2" type="ORF">FVE85_5719</name>
</gene>
<dbReference type="OMA" id="WIAMNGK"/>
<dbReference type="Gene3D" id="3.40.50.300">
    <property type="entry name" value="P-loop containing nucleotide triphosphate hydrolases"/>
    <property type="match status" value="1"/>
</dbReference>
<evidence type="ECO:0000313" key="3">
    <source>
        <dbReference type="Proteomes" id="UP000324585"/>
    </source>
</evidence>
<dbReference type="SUPFAM" id="SSF52540">
    <property type="entry name" value="P-loop containing nucleoside triphosphate hydrolases"/>
    <property type="match status" value="1"/>
</dbReference>
<feature type="compositionally biased region" description="Basic and acidic residues" evidence="1">
    <location>
        <begin position="91"/>
        <end position="105"/>
    </location>
</feature>
<evidence type="ECO:0000313" key="2">
    <source>
        <dbReference type="EMBL" id="KAA8498134.1"/>
    </source>
</evidence>
<protein>
    <submittedName>
        <fullName evidence="2">NO-associated protein 1, chloroplastic/mitochondrial</fullName>
    </submittedName>
</protein>
<evidence type="ECO:0000256" key="1">
    <source>
        <dbReference type="SAM" id="MobiDB-lite"/>
    </source>
</evidence>
<sequence length="706" mass="78129">MAGAAGFVHALGTGIEREAGVLRGGCWTPGRCGRRALAGRKAERKLVVVVHAAYSSRPRGGGQGGNQQNSRPKFKAQGQKGTGKGARAGKNAKDEGANGHLDEFGNMKPGQLLRFQPSRSGKESHNVVVLGKLNPRKDVKLCFGCGAYIGDLSGGKSIEATTTDSTRPYRYHQLDDLELCPRCQGLEDASFDEAREAVGNVDVRIFENQLRTLKWKKVLIVVVVDATDPVGSFIPWQKMSTIVGTNPIFIALTKCDLLPKVTRTMLDDWQQLAMRQYGDNVLKVFPISGLTGSGVFRLARSVYKFTEAAERQIYVIGAANIGKSTLSRALADCFFRHIEFTDPRGWGRKKAFGRLMPTVSSLPGTTLMSIRLPCLDSPNHAVWDTPGLIPQPVPWLRNRLSLQHPLPMEPEKFKLIEGTCLVIGYPNHQVVRIEIERSSPDVPVWDFRLALWQAPVEIDLPVRVMKTADARAEGGEGSVGSGSETVQQSDTEDAEDAEDVVRARTRLGDDERDRLRTITISPNTSFKPQDLLLGGLGWIAMNGKSAAEVTIYIRATERIEAVLRNAVYDPYRSMKSIRTMDPFEGFYKKGDPLEYDFSRQGAIEFERQREDVIFNIDAVKKLEAKTAPRRRIPETINGVEVVVEGYSIVSGENEDDEDELDIDFESSAEAKKRAQYKPKKVKDLWEGWVEGGIRNRSGAVKGIILS</sequence>
<keyword evidence="3" id="KW-1185">Reference proteome</keyword>
<feature type="region of interest" description="Disordered" evidence="1">
    <location>
        <begin position="471"/>
        <end position="506"/>
    </location>
</feature>
<reference evidence="3" key="1">
    <citation type="journal article" date="2019" name="Nat. Commun.">
        <title>Expansion of phycobilisome linker gene families in mesophilic red algae.</title>
        <authorList>
            <person name="Lee J."/>
            <person name="Kim D."/>
            <person name="Bhattacharya D."/>
            <person name="Yoon H.S."/>
        </authorList>
    </citation>
    <scope>NUCLEOTIDE SEQUENCE [LARGE SCALE GENOMIC DNA]</scope>
    <source>
        <strain evidence="3">CCMP 1328</strain>
    </source>
</reference>
<dbReference type="EMBL" id="VRMN01000001">
    <property type="protein sequence ID" value="KAA8498134.1"/>
    <property type="molecule type" value="Genomic_DNA"/>
</dbReference>
<feature type="region of interest" description="Disordered" evidence="1">
    <location>
        <begin position="56"/>
        <end position="106"/>
    </location>
</feature>
<name>A0A5J4Z584_PORPP</name>